<accession>A0ABX0NP77</accession>
<keyword evidence="3" id="KW-1185">Reference proteome</keyword>
<evidence type="ECO:0000313" key="2">
    <source>
        <dbReference type="EMBL" id="NHZ88579.1"/>
    </source>
</evidence>
<gene>
    <name evidence="2" type="ORF">F2P45_06010</name>
</gene>
<sequence length="1159" mass="124828">MRRFELKDDRTTAAKGCAETAAAAPLAAAPPWFGADAVIAPPPGLAAHALPSRRHPGPAPCTNGRERWVLFLTRMRENCTLQAGGDAMLQAAVVETIERLSKRRQRGTPDTDAVLLAMERINEKMRPASEGCPFLDVLVADNGLSYAFDILLKAQRICLAPSEAGPDKTAYDVHANTGGTRQLYGVTELALRAHLAHAPQQVWEQCVQMAREAARELPACARPLLAVLLPDAPDLANELALMPQPETDPKGQAQSCANDAWLIVYATSPDARRALRLWSRGEGAGSDSFHQSPIGVATALQDCGAGAVDALKDGLTHALTVQALACIGTPEAIIALTQRHCELPPDYLRDAGRRWPDATMAALSQLIARDHCGPERARQFLASVVAAHAHRVPALQPWIPAPAWKVLSVAAAQYITVRDCAASSELPPVLAAPPWRQPAAQEAAPCALAPITLAALVNWSEDEREQVGEQGARNLDNETIAHYPLARAVAAVSDIDADGSLARWVECIAPGDYFQRSTRAIVELPAPLNARVWNAVAHMGMCHPGYAISRLGLAALPALAAMFERAPARELPLVRHFGAIELAPTVARVFATLKNRTLLAIARSWLLDFPEHAACGLIAPALGHAGEQRDHARQALRMLAASGHAGLLMEVASRYGQANVSAAMRAMLDQSPLQRHPARIGKLPAFWTPLVWTRPLLAASGKALPDEAMDAIGIMLRFPHTDGVYAGVTQIKEACTPESLAEFAWELFRAWTEDDAKGKENWAFYALGLLGDDESARRLTPLVRAWPGQGLHARAVMGLDVLGLIGSDTALMLLNGVAQKLKFKPLQDRAQEKIREIAEARGLSSEELEDRLAPDLGLDEQGTLLLDFGPRQFRAGFDEMLTPFVRDADGKRSAGLPKPKKSDHAELSAQAVKRFKLLKNDARTIAGQQVLRLELAMCAQRRWPVQVFYECMVTHPLVRHLAQRLVWGMYDASGGQLQACFRVTPEGTLSDAADDAFVLAQGAVVGIAHALSLAPADAAAFARLFADYELLQPFAQIGRETYLLDDDEKKHHALGRWNGKVVPTASLLGLLERGWRRGRMQDGGTILQVVKVLGGGYAATLNFAPGILPGMPGESAEQTLGGVVIAHAGHAGIRDSVPLSSLDAAAASELIRELARLCA</sequence>
<dbReference type="RefSeq" id="WP_223164683.1">
    <property type="nucleotide sequence ID" value="NZ_WHJH01000004.1"/>
</dbReference>
<comment type="caution">
    <text evidence="2">The sequence shown here is derived from an EMBL/GenBank/DDBJ whole genome shotgun (WGS) entry which is preliminary data.</text>
</comment>
<reference evidence="2 3" key="1">
    <citation type="submission" date="2019-10" db="EMBL/GenBank/DDBJ databases">
        <title>Taxonomy of Antarctic Massilia spp.: description of Massilia rubra sp. nov., Massilia aquatica sp. nov., Massilia mucilaginosa sp. nov., Massilia frigida sp. nov. isolated from streams, lakes and regoliths.</title>
        <authorList>
            <person name="Holochova P."/>
            <person name="Sedlacek I."/>
            <person name="Kralova S."/>
            <person name="Maslanova I."/>
            <person name="Busse H.-J."/>
            <person name="Stankova E."/>
            <person name="Vrbovska V."/>
            <person name="Kovarovic V."/>
            <person name="Bartak M."/>
            <person name="Svec P."/>
            <person name="Pantucek R."/>
        </authorList>
    </citation>
    <scope>NUCLEOTIDE SEQUENCE [LARGE SCALE GENOMIC DNA]</scope>
    <source>
        <strain evidence="2 3">CCM 8733</strain>
    </source>
</reference>
<organism evidence="2 3">
    <name type="scientific">Massilia mucilaginosa</name>
    <dbReference type="NCBI Taxonomy" id="2609282"/>
    <lineage>
        <taxon>Bacteria</taxon>
        <taxon>Pseudomonadati</taxon>
        <taxon>Pseudomonadota</taxon>
        <taxon>Betaproteobacteria</taxon>
        <taxon>Burkholderiales</taxon>
        <taxon>Oxalobacteraceae</taxon>
        <taxon>Telluria group</taxon>
        <taxon>Massilia</taxon>
    </lineage>
</organism>
<proteinExistence type="predicted"/>
<dbReference type="EMBL" id="WHJH01000004">
    <property type="protein sequence ID" value="NHZ88579.1"/>
    <property type="molecule type" value="Genomic_DNA"/>
</dbReference>
<feature type="domain" description="DUF4132" evidence="1">
    <location>
        <begin position="890"/>
        <end position="1075"/>
    </location>
</feature>
<evidence type="ECO:0000259" key="1">
    <source>
        <dbReference type="Pfam" id="PF13569"/>
    </source>
</evidence>
<dbReference type="Proteomes" id="UP000609726">
    <property type="component" value="Unassembled WGS sequence"/>
</dbReference>
<dbReference type="InterPro" id="IPR025406">
    <property type="entry name" value="DUF4132"/>
</dbReference>
<evidence type="ECO:0000313" key="3">
    <source>
        <dbReference type="Proteomes" id="UP000609726"/>
    </source>
</evidence>
<protein>
    <submittedName>
        <fullName evidence="2">DUF4132 domain-containing protein</fullName>
    </submittedName>
</protein>
<dbReference type="Pfam" id="PF13569">
    <property type="entry name" value="DUF4132"/>
    <property type="match status" value="1"/>
</dbReference>
<name>A0ABX0NP77_9BURK</name>